<organism evidence="2 3">
    <name type="scientific">Apostasia shenzhenica</name>
    <dbReference type="NCBI Taxonomy" id="1088818"/>
    <lineage>
        <taxon>Eukaryota</taxon>
        <taxon>Viridiplantae</taxon>
        <taxon>Streptophyta</taxon>
        <taxon>Embryophyta</taxon>
        <taxon>Tracheophyta</taxon>
        <taxon>Spermatophyta</taxon>
        <taxon>Magnoliopsida</taxon>
        <taxon>Liliopsida</taxon>
        <taxon>Asparagales</taxon>
        <taxon>Orchidaceae</taxon>
        <taxon>Apostasioideae</taxon>
        <taxon>Apostasia</taxon>
    </lineage>
</organism>
<protein>
    <submittedName>
        <fullName evidence="2">Uncharacterized protein</fullName>
    </submittedName>
</protein>
<dbReference type="EMBL" id="KZ454132">
    <property type="protein sequence ID" value="PKA46551.1"/>
    <property type="molecule type" value="Genomic_DNA"/>
</dbReference>
<dbReference type="AlphaFoldDB" id="A0A2H9ZTC8"/>
<name>A0A2H9ZTC8_9ASPA</name>
<sequence>MVRTAACRAGRAPDDGTNEDECGAKAQLKGGRAVVGSGVGTAEPCKAAFWGRCAALMEMKQKPGLATGRHCLDGVKETNSRDLRGGNETNLDQFYLLGFPVSNIQM</sequence>
<proteinExistence type="predicted"/>
<evidence type="ECO:0000313" key="2">
    <source>
        <dbReference type="EMBL" id="PKA46551.1"/>
    </source>
</evidence>
<reference evidence="2 3" key="1">
    <citation type="journal article" date="2017" name="Nature">
        <title>The Apostasia genome and the evolution of orchids.</title>
        <authorList>
            <person name="Zhang G.Q."/>
            <person name="Liu K.W."/>
            <person name="Li Z."/>
            <person name="Lohaus R."/>
            <person name="Hsiao Y.Y."/>
            <person name="Niu S.C."/>
            <person name="Wang J.Y."/>
            <person name="Lin Y.C."/>
            <person name="Xu Q."/>
            <person name="Chen L.J."/>
            <person name="Yoshida K."/>
            <person name="Fujiwara S."/>
            <person name="Wang Z.W."/>
            <person name="Zhang Y.Q."/>
            <person name="Mitsuda N."/>
            <person name="Wang M."/>
            <person name="Liu G.H."/>
            <person name="Pecoraro L."/>
            <person name="Huang H.X."/>
            <person name="Xiao X.J."/>
            <person name="Lin M."/>
            <person name="Wu X.Y."/>
            <person name="Wu W.L."/>
            <person name="Chen Y.Y."/>
            <person name="Chang S.B."/>
            <person name="Sakamoto S."/>
            <person name="Ohme-Takagi M."/>
            <person name="Yagi M."/>
            <person name="Zeng S.J."/>
            <person name="Shen C.Y."/>
            <person name="Yeh C.M."/>
            <person name="Luo Y.B."/>
            <person name="Tsai W.C."/>
            <person name="Van de Peer Y."/>
            <person name="Liu Z.J."/>
        </authorList>
    </citation>
    <scope>NUCLEOTIDE SEQUENCE [LARGE SCALE GENOMIC DNA]</scope>
    <source>
        <strain evidence="3">cv. Shenzhen</strain>
        <tissue evidence="2">Stem</tissue>
    </source>
</reference>
<feature type="region of interest" description="Disordered" evidence="1">
    <location>
        <begin position="1"/>
        <end position="20"/>
    </location>
</feature>
<evidence type="ECO:0000256" key="1">
    <source>
        <dbReference type="SAM" id="MobiDB-lite"/>
    </source>
</evidence>
<keyword evidence="3" id="KW-1185">Reference proteome</keyword>
<dbReference type="Proteomes" id="UP000236161">
    <property type="component" value="Unassembled WGS sequence"/>
</dbReference>
<accession>A0A2H9ZTC8</accession>
<evidence type="ECO:0000313" key="3">
    <source>
        <dbReference type="Proteomes" id="UP000236161"/>
    </source>
</evidence>
<gene>
    <name evidence="2" type="ORF">AXF42_Ash012684</name>
</gene>